<keyword evidence="1" id="KW-0677">Repeat</keyword>
<dbReference type="AlphaFoldDB" id="A0AAN6PYF9"/>
<dbReference type="Pfam" id="PF14420">
    <property type="entry name" value="Clr5"/>
    <property type="match status" value="1"/>
</dbReference>
<dbReference type="Gene3D" id="1.25.40.20">
    <property type="entry name" value="Ankyrin repeat-containing domain"/>
    <property type="match status" value="3"/>
</dbReference>
<dbReference type="InterPro" id="IPR002110">
    <property type="entry name" value="Ankyrin_rpt"/>
</dbReference>
<feature type="repeat" description="ANK" evidence="3">
    <location>
        <begin position="906"/>
        <end position="938"/>
    </location>
</feature>
<dbReference type="PANTHER" id="PTHR24123">
    <property type="entry name" value="ANKYRIN REPEAT-CONTAINING"/>
    <property type="match status" value="1"/>
</dbReference>
<dbReference type="PANTHER" id="PTHR24123:SF33">
    <property type="entry name" value="PROTEIN HOS4"/>
    <property type="match status" value="1"/>
</dbReference>
<feature type="repeat" description="ANK" evidence="3">
    <location>
        <begin position="502"/>
        <end position="534"/>
    </location>
</feature>
<keyword evidence="7" id="KW-1185">Reference proteome</keyword>
<feature type="region of interest" description="Disordered" evidence="4">
    <location>
        <begin position="620"/>
        <end position="639"/>
    </location>
</feature>
<evidence type="ECO:0000256" key="4">
    <source>
        <dbReference type="SAM" id="MobiDB-lite"/>
    </source>
</evidence>
<dbReference type="Pfam" id="PF12796">
    <property type="entry name" value="Ank_2"/>
    <property type="match status" value="2"/>
</dbReference>
<accession>A0AAN6PYF9</accession>
<evidence type="ECO:0000259" key="5">
    <source>
        <dbReference type="Pfam" id="PF14420"/>
    </source>
</evidence>
<evidence type="ECO:0000313" key="6">
    <source>
        <dbReference type="EMBL" id="KAK4097681.1"/>
    </source>
</evidence>
<evidence type="ECO:0000256" key="2">
    <source>
        <dbReference type="ARBA" id="ARBA00023043"/>
    </source>
</evidence>
<feature type="repeat" description="ANK" evidence="3">
    <location>
        <begin position="460"/>
        <end position="492"/>
    </location>
</feature>
<reference evidence="6" key="1">
    <citation type="journal article" date="2023" name="Mol. Phylogenet. Evol.">
        <title>Genome-scale phylogeny and comparative genomics of the fungal order Sordariales.</title>
        <authorList>
            <person name="Hensen N."/>
            <person name="Bonometti L."/>
            <person name="Westerberg I."/>
            <person name="Brannstrom I.O."/>
            <person name="Guillou S."/>
            <person name="Cros-Aarteil S."/>
            <person name="Calhoun S."/>
            <person name="Haridas S."/>
            <person name="Kuo A."/>
            <person name="Mondo S."/>
            <person name="Pangilinan J."/>
            <person name="Riley R."/>
            <person name="LaButti K."/>
            <person name="Andreopoulos B."/>
            <person name="Lipzen A."/>
            <person name="Chen C."/>
            <person name="Yan M."/>
            <person name="Daum C."/>
            <person name="Ng V."/>
            <person name="Clum A."/>
            <person name="Steindorff A."/>
            <person name="Ohm R.A."/>
            <person name="Martin F."/>
            <person name="Silar P."/>
            <person name="Natvig D.O."/>
            <person name="Lalanne C."/>
            <person name="Gautier V."/>
            <person name="Ament-Velasquez S.L."/>
            <person name="Kruys A."/>
            <person name="Hutchinson M.I."/>
            <person name="Powell A.J."/>
            <person name="Barry K."/>
            <person name="Miller A.N."/>
            <person name="Grigoriev I.V."/>
            <person name="Debuchy R."/>
            <person name="Gladieux P."/>
            <person name="Hiltunen Thoren M."/>
            <person name="Johannesson H."/>
        </authorList>
    </citation>
    <scope>NUCLEOTIDE SEQUENCE</scope>
    <source>
        <strain evidence="6">CBS 757.83</strain>
    </source>
</reference>
<dbReference type="PROSITE" id="PS50297">
    <property type="entry name" value="ANK_REP_REGION"/>
    <property type="match status" value="4"/>
</dbReference>
<dbReference type="SMART" id="SM00248">
    <property type="entry name" value="ANK"/>
    <property type="match status" value="12"/>
</dbReference>
<gene>
    <name evidence="6" type="ORF">N658DRAFT_561621</name>
</gene>
<proteinExistence type="predicted"/>
<reference evidence="6" key="2">
    <citation type="submission" date="2023-05" db="EMBL/GenBank/DDBJ databases">
        <authorList>
            <consortium name="Lawrence Berkeley National Laboratory"/>
            <person name="Steindorff A."/>
            <person name="Hensen N."/>
            <person name="Bonometti L."/>
            <person name="Westerberg I."/>
            <person name="Brannstrom I.O."/>
            <person name="Guillou S."/>
            <person name="Cros-Aarteil S."/>
            <person name="Calhoun S."/>
            <person name="Haridas S."/>
            <person name="Kuo A."/>
            <person name="Mondo S."/>
            <person name="Pangilinan J."/>
            <person name="Riley R."/>
            <person name="Labutti K."/>
            <person name="Andreopoulos B."/>
            <person name="Lipzen A."/>
            <person name="Chen C."/>
            <person name="Yanf M."/>
            <person name="Daum C."/>
            <person name="Ng V."/>
            <person name="Clum A."/>
            <person name="Ohm R."/>
            <person name="Martin F."/>
            <person name="Silar P."/>
            <person name="Natvig D."/>
            <person name="Lalanne C."/>
            <person name="Gautier V."/>
            <person name="Ament-Velasquez S.L."/>
            <person name="Kruys A."/>
            <person name="Hutchinson M.I."/>
            <person name="Powell A.J."/>
            <person name="Barry K."/>
            <person name="Miller A.N."/>
            <person name="Grigoriev I.V."/>
            <person name="Debuchy R."/>
            <person name="Gladieux P."/>
            <person name="Thoren M.H."/>
            <person name="Johannesson H."/>
        </authorList>
    </citation>
    <scope>NUCLEOTIDE SEQUENCE</scope>
    <source>
        <strain evidence="6">CBS 757.83</strain>
    </source>
</reference>
<comment type="caution">
    <text evidence="6">The sequence shown here is derived from an EMBL/GenBank/DDBJ whole genome shotgun (WGS) entry which is preliminary data.</text>
</comment>
<evidence type="ECO:0000313" key="7">
    <source>
        <dbReference type="Proteomes" id="UP001305647"/>
    </source>
</evidence>
<dbReference type="InterPro" id="IPR025676">
    <property type="entry name" value="Clr5_dom"/>
</dbReference>
<dbReference type="Pfam" id="PF13637">
    <property type="entry name" value="Ank_4"/>
    <property type="match status" value="1"/>
</dbReference>
<dbReference type="PROSITE" id="PS50088">
    <property type="entry name" value="ANK_REPEAT"/>
    <property type="match status" value="5"/>
</dbReference>
<evidence type="ECO:0000256" key="3">
    <source>
        <dbReference type="PROSITE-ProRule" id="PRU00023"/>
    </source>
</evidence>
<feature type="repeat" description="ANK" evidence="3">
    <location>
        <begin position="680"/>
        <end position="714"/>
    </location>
</feature>
<dbReference type="Proteomes" id="UP001305647">
    <property type="component" value="Unassembled WGS sequence"/>
</dbReference>
<organism evidence="6 7">
    <name type="scientific">Parathielavia hyrcaniae</name>
    <dbReference type="NCBI Taxonomy" id="113614"/>
    <lineage>
        <taxon>Eukaryota</taxon>
        <taxon>Fungi</taxon>
        <taxon>Dikarya</taxon>
        <taxon>Ascomycota</taxon>
        <taxon>Pezizomycotina</taxon>
        <taxon>Sordariomycetes</taxon>
        <taxon>Sordariomycetidae</taxon>
        <taxon>Sordariales</taxon>
        <taxon>Chaetomiaceae</taxon>
        <taxon>Parathielavia</taxon>
    </lineage>
</organism>
<dbReference type="InterPro" id="IPR051165">
    <property type="entry name" value="Multifunctional_ANK_Repeat"/>
</dbReference>
<dbReference type="EMBL" id="MU863670">
    <property type="protein sequence ID" value="KAK4097681.1"/>
    <property type="molecule type" value="Genomic_DNA"/>
</dbReference>
<feature type="domain" description="Clr5" evidence="5">
    <location>
        <begin position="47"/>
        <end position="91"/>
    </location>
</feature>
<protein>
    <submittedName>
        <fullName evidence="6">Ankyrin</fullName>
    </submittedName>
</protein>
<keyword evidence="2 3" id="KW-0040">ANK repeat</keyword>
<sequence>MGIQPTRRPLEIYGSACQVLRSSFQKYKYLHIQLRHKIIVATEGTALDWDTHGEEILDLYVTQKQSLPKVMEHMRTKRGVHATERQYKYRLPRLKNRRAALGKQPVVFLGNEPLQTGHVSRGISRIRKKEPEAQVTKRAPRWLIIGRISLRSPPPAIVGFEGAAPSSPDIRSEIRAELSVALARSSPPVGHTGTSLGFPSFMCAPDDHEPVQVVAQVFEGVGVSSADQLKDPLPGLKRSSPVTDGLVMGSVTEHPSPAIMSSGFKIMVQSALCRSMTEPEFALSASEVTPLLQHLVPERYEGDLSKQIERMSDPSLLAAATLPSLFALAAFFASNNSLDNDDMDTFLRWIIEHSHQTALMRFMEFQSPSVHAFAKALLESAIRIKSVPMLHTLLNCGVKLDRMLFDITSIGDTPLTRRVLSHVSWYGAHGKLLYHFVVKRQFDLAQFLLDNWVSANAHVEHGSALYTAVGAKDIETIKFLLNAGADFNMVTYHADHRSSNRPSASPFGYAVYLGNAEAVELLLDHGANISSSINCQPIMEWAALRSRPMCQPLKERLEPGTEGYSLGNLVDAANHGVRALAAYIAEHLRTVTAHQLERALAGSIRHDHLTAAITLLQHGVNPNGPTLKKRPRNSSGSNTRAACIDMEQGIKALASAAACGYLVSAAALIRAGVDINTPGPRLKPLQAAAAAGDDDDSMVLFLIHKGAHINAPANPNGGRTALQAALEGEGFREIGEILLRHGAVASAAPALLNGVTALEAFCHNDCLGRSDEDFRYVLLDAGATVNRPDGKPSSAIHGVIENRWHKVLHRFLEPHHGAIINYMWSQIHAEVYDDDGEEPLSFLGDLEALRMLLEHKADVNEAPGSRFGRTALQAAASLQPGPTKTTIIHMLLERGADVHADPAPEGGITALQGAAIAGNLKLAQLLIDRKADVNVWPALIEGRTAIEGAAEHGRLDMVKLLLNAGAKGDVALGTGFNRAFELAKEQGHFAVASLLETEQPGLSRR</sequence>
<evidence type="ECO:0000256" key="1">
    <source>
        <dbReference type="ARBA" id="ARBA00022737"/>
    </source>
</evidence>
<dbReference type="SUPFAM" id="SSF48403">
    <property type="entry name" value="Ankyrin repeat"/>
    <property type="match status" value="2"/>
</dbReference>
<dbReference type="InterPro" id="IPR036770">
    <property type="entry name" value="Ankyrin_rpt-contain_sf"/>
</dbReference>
<name>A0AAN6PYF9_9PEZI</name>
<feature type="repeat" description="ANK" evidence="3">
    <location>
        <begin position="941"/>
        <end position="966"/>
    </location>
</feature>